<protein>
    <recommendedName>
        <fullName evidence="4">PE-PGRS family protein</fullName>
    </recommendedName>
</protein>
<dbReference type="Gene3D" id="2.160.20.10">
    <property type="entry name" value="Single-stranded right-handed beta-helix, Pectin lyase-like"/>
    <property type="match status" value="1"/>
</dbReference>
<dbReference type="eggNOG" id="COG3420">
    <property type="taxonomic scope" value="Bacteria"/>
</dbReference>
<evidence type="ECO:0008006" key="4">
    <source>
        <dbReference type="Google" id="ProtNLM"/>
    </source>
</evidence>
<dbReference type="InterPro" id="IPR012334">
    <property type="entry name" value="Pectin_lyas_fold"/>
</dbReference>
<proteinExistence type="predicted"/>
<dbReference type="InterPro" id="IPR024038">
    <property type="entry name" value="MYXO-CTERM"/>
</dbReference>
<dbReference type="KEGG" id="scl:sce8366"/>
<feature type="compositionally biased region" description="Gly residues" evidence="1">
    <location>
        <begin position="472"/>
        <end position="519"/>
    </location>
</feature>
<dbReference type="EMBL" id="AM746676">
    <property type="protein sequence ID" value="CAN98536.1"/>
    <property type="molecule type" value="Genomic_DNA"/>
</dbReference>
<organism evidence="2 3">
    <name type="scientific">Sorangium cellulosum (strain So ce56)</name>
    <name type="common">Polyangium cellulosum (strain So ce56)</name>
    <dbReference type="NCBI Taxonomy" id="448385"/>
    <lineage>
        <taxon>Bacteria</taxon>
        <taxon>Pseudomonadati</taxon>
        <taxon>Myxococcota</taxon>
        <taxon>Polyangia</taxon>
        <taxon>Polyangiales</taxon>
        <taxon>Polyangiaceae</taxon>
        <taxon>Sorangium</taxon>
    </lineage>
</organism>
<dbReference type="Proteomes" id="UP000002139">
    <property type="component" value="Chromosome"/>
</dbReference>
<dbReference type="SUPFAM" id="SSF51126">
    <property type="entry name" value="Pectin lyase-like"/>
    <property type="match status" value="1"/>
</dbReference>
<sequence length="565" mass="57275">MSSPAGTAPGELFLFWPIRHPLAPSQGWGGVLGAHVIRCTRRLDGRAHPRILAAMSPRRAPVAPLALLTSFLVAAPAAAAVVPVGTTDELVAAIGAAKAGDEIVLASGTYAFDGVSCAAAGTEAAPIVVRAAEPLGAIVELSGLEGFKVSGPNWHFEDLDIRGVCADDSDCEHAFHVFGAASRFTLRRSRVRDFNAQIKINAAQVDGVWTAPDDGRIERSELFDTHPRRTSRPVTKINIDGGKRWTVRDSYLHDFQKDGGDTVSYAAFMKSGGSDGLFERNLVVCTTAGSPDGARIGLSFGGGGTGAQYCAPAYDPDVPCEVEHTGGTMRNNIIASCSDVGIYLNRAADTRLHFNTLIATSGIDFRFATTSGVARGNVLTGKIRDRDGATHQESDNLAEVGLATFQTWYENPSLGDLHLKGDVASLVGEAPAEAAVTDDYCARGRPGSGSFTLGALEHSLGDCATVPPPGPSGDGGAGGGGAGSGGMGGGTTGSGGGEAGGAGGTGAGSGTGAAGGGGDASSDAEGCSCRAAGTGGNHTLGLLTAALAAFALRRRQASSPPSGAR</sequence>
<reference evidence="2 3" key="1">
    <citation type="journal article" date="2007" name="Nat. Biotechnol.">
        <title>Complete genome sequence of the myxobacterium Sorangium cellulosum.</title>
        <authorList>
            <person name="Schneiker S."/>
            <person name="Perlova O."/>
            <person name="Kaiser O."/>
            <person name="Gerth K."/>
            <person name="Alici A."/>
            <person name="Altmeyer M.O."/>
            <person name="Bartels D."/>
            <person name="Bekel T."/>
            <person name="Beyer S."/>
            <person name="Bode E."/>
            <person name="Bode H.B."/>
            <person name="Bolten C.J."/>
            <person name="Choudhuri J.V."/>
            <person name="Doss S."/>
            <person name="Elnakady Y.A."/>
            <person name="Frank B."/>
            <person name="Gaigalat L."/>
            <person name="Goesmann A."/>
            <person name="Groeger C."/>
            <person name="Gross F."/>
            <person name="Jelsbak L."/>
            <person name="Jelsbak L."/>
            <person name="Kalinowski J."/>
            <person name="Kegler C."/>
            <person name="Knauber T."/>
            <person name="Konietzny S."/>
            <person name="Kopp M."/>
            <person name="Krause L."/>
            <person name="Krug D."/>
            <person name="Linke B."/>
            <person name="Mahmud T."/>
            <person name="Martinez-Arias R."/>
            <person name="McHardy A.C."/>
            <person name="Merai M."/>
            <person name="Meyer F."/>
            <person name="Mormann S."/>
            <person name="Munoz-Dorado J."/>
            <person name="Perez J."/>
            <person name="Pradella S."/>
            <person name="Rachid S."/>
            <person name="Raddatz G."/>
            <person name="Rosenau F."/>
            <person name="Rueckert C."/>
            <person name="Sasse F."/>
            <person name="Scharfe M."/>
            <person name="Schuster S.C."/>
            <person name="Suen G."/>
            <person name="Treuner-Lange A."/>
            <person name="Velicer G.J."/>
            <person name="Vorholter F.-J."/>
            <person name="Weissman K.J."/>
            <person name="Welch R.D."/>
            <person name="Wenzel S.C."/>
            <person name="Whitworth D.E."/>
            <person name="Wilhelm S."/>
            <person name="Wittmann C."/>
            <person name="Bloecker H."/>
            <person name="Puehler A."/>
            <person name="Mueller R."/>
        </authorList>
    </citation>
    <scope>NUCLEOTIDE SEQUENCE [LARGE SCALE GENOMIC DNA]</scope>
    <source>
        <strain evidence="3">So ce56</strain>
    </source>
</reference>
<evidence type="ECO:0000256" key="1">
    <source>
        <dbReference type="SAM" id="MobiDB-lite"/>
    </source>
</evidence>
<dbReference type="HOGENOM" id="CLU_035130_0_0_7"/>
<dbReference type="InterPro" id="IPR011050">
    <property type="entry name" value="Pectin_lyase_fold/virulence"/>
</dbReference>
<dbReference type="BioCyc" id="SCEL448385:SCE_RS42865-MONOMER"/>
<evidence type="ECO:0000313" key="2">
    <source>
        <dbReference type="EMBL" id="CAN98536.1"/>
    </source>
</evidence>
<name>A9FTJ1_SORC5</name>
<feature type="region of interest" description="Disordered" evidence="1">
    <location>
        <begin position="462"/>
        <end position="537"/>
    </location>
</feature>
<accession>A9FTJ1</accession>
<evidence type="ECO:0000313" key="3">
    <source>
        <dbReference type="Proteomes" id="UP000002139"/>
    </source>
</evidence>
<dbReference type="STRING" id="448385.sce8366"/>
<dbReference type="AlphaFoldDB" id="A9FTJ1"/>
<gene>
    <name evidence="2" type="ordered locus">sce8366</name>
</gene>
<dbReference type="NCBIfam" id="TIGR03901">
    <property type="entry name" value="MYXO-CTERM"/>
    <property type="match status" value="1"/>
</dbReference>
<keyword evidence="3" id="KW-1185">Reference proteome</keyword>